<dbReference type="PROSITE" id="PS01005">
    <property type="entry name" value="FORMATE_NITRITE_TP_1"/>
    <property type="match status" value="1"/>
</dbReference>
<dbReference type="eggNOG" id="COG2116">
    <property type="taxonomic scope" value="Bacteria"/>
</dbReference>
<feature type="transmembrane region" description="Helical" evidence="6">
    <location>
        <begin position="188"/>
        <end position="208"/>
    </location>
</feature>
<dbReference type="PANTHER" id="PTHR30520:SF6">
    <property type="entry name" value="FORMATE_NITRATE FAMILY TRANSPORTER (EUROFUNG)"/>
    <property type="match status" value="1"/>
</dbReference>
<dbReference type="EMBL" id="JRYO01000243">
    <property type="protein sequence ID" value="KHE90741.1"/>
    <property type="molecule type" value="Genomic_DNA"/>
</dbReference>
<organism evidence="7 8">
    <name type="scientific">Candidatus Scalindua brodae</name>
    <dbReference type="NCBI Taxonomy" id="237368"/>
    <lineage>
        <taxon>Bacteria</taxon>
        <taxon>Pseudomonadati</taxon>
        <taxon>Planctomycetota</taxon>
        <taxon>Candidatus Brocadiia</taxon>
        <taxon>Candidatus Brocadiales</taxon>
        <taxon>Candidatus Scalinduaceae</taxon>
        <taxon>Candidatus Scalindua</taxon>
    </lineage>
</organism>
<feature type="transmembrane region" description="Helical" evidence="6">
    <location>
        <begin position="332"/>
        <end position="355"/>
    </location>
</feature>
<evidence type="ECO:0000256" key="2">
    <source>
        <dbReference type="ARBA" id="ARBA00022692"/>
    </source>
</evidence>
<comment type="subcellular location">
    <subcellularLocation>
        <location evidence="1">Membrane</location>
        <topology evidence="1">Multi-pass membrane protein</topology>
    </subcellularLocation>
</comment>
<dbReference type="Gene3D" id="1.20.1080.10">
    <property type="entry name" value="Glycerol uptake facilitator protein"/>
    <property type="match status" value="1"/>
</dbReference>
<dbReference type="PANTHER" id="PTHR30520">
    <property type="entry name" value="FORMATE TRANSPORTER-RELATED"/>
    <property type="match status" value="1"/>
</dbReference>
<feature type="transmembrane region" description="Helical" evidence="6">
    <location>
        <begin position="270"/>
        <end position="292"/>
    </location>
</feature>
<evidence type="ECO:0000256" key="5">
    <source>
        <dbReference type="ARBA" id="ARBA00049660"/>
    </source>
</evidence>
<accession>A0A0B0EF86</accession>
<reference evidence="7 8" key="1">
    <citation type="submission" date="2014-10" db="EMBL/GenBank/DDBJ databases">
        <title>Draft genome of anammox bacterium scalindua brodae, obtained using differential coverage binning of sequence data from two enrichment reactors.</title>
        <authorList>
            <person name="Speth D.R."/>
            <person name="Russ L."/>
            <person name="Kartal B."/>
            <person name="Op den Camp H.J."/>
            <person name="Dutilh B.E."/>
            <person name="Jetten M.S."/>
        </authorList>
    </citation>
    <scope>NUCLEOTIDE SEQUENCE [LARGE SCALE GENOMIC DNA]</scope>
    <source>
        <strain evidence="7">RU1</strain>
    </source>
</reference>
<proteinExistence type="inferred from homology"/>
<feature type="transmembrane region" description="Helical" evidence="6">
    <location>
        <begin position="144"/>
        <end position="176"/>
    </location>
</feature>
<keyword evidence="2 6" id="KW-0812">Transmembrane</keyword>
<dbReference type="InterPro" id="IPR000292">
    <property type="entry name" value="For/NO2_transpt"/>
</dbReference>
<dbReference type="Pfam" id="PF01226">
    <property type="entry name" value="Form_Nir_trans"/>
    <property type="match status" value="1"/>
</dbReference>
<dbReference type="GO" id="GO:0015499">
    <property type="term" value="F:formate transmembrane transporter activity"/>
    <property type="evidence" value="ECO:0007669"/>
    <property type="project" value="TreeGrafter"/>
</dbReference>
<keyword evidence="3 6" id="KW-1133">Transmembrane helix</keyword>
<gene>
    <name evidence="7" type="primary">nar1</name>
    <name evidence="7" type="ORF">SCABRO_03529</name>
</gene>
<evidence type="ECO:0000256" key="6">
    <source>
        <dbReference type="SAM" id="Phobius"/>
    </source>
</evidence>
<evidence type="ECO:0000256" key="3">
    <source>
        <dbReference type="ARBA" id="ARBA00022989"/>
    </source>
</evidence>
<keyword evidence="4 6" id="KW-0472">Membrane</keyword>
<comment type="caution">
    <text evidence="7">The sequence shown here is derived from an EMBL/GenBank/DDBJ whole genome shotgun (WGS) entry which is preliminary data.</text>
</comment>
<comment type="similarity">
    <text evidence="5">Belongs to the FNT transporter (TC 1.A.16) family.</text>
</comment>
<sequence length="371" mass="40091">MAENKTGKTVKATKPVKTAKTVRTSKTVKAAKPVKTKIAARATKAVKTAKTVRTTKAVRSVKSVKVTKPVVTAPESSQAVYDIDAYSPPQIAKRLDAVAGVKAKNSAVNTFFLGINAGAFIALGAQFATLVISDSGLHSGLTAVVGSIVFCLGFIMYVVGGGELFTGNCLIIIGYLDKKVTIRRICDNWIFSLSGNFVGSLLIVFFIYKAQQFSFYDYMVGGKALLLANKKVNLTFTNAFSKAVLCNAMVCMAVWVCFSARNVADKIMTLIFPIAGFVASGFEHVVANMYYIPMGIVLKSKPEVVAAAEKMAGKTLDLSNLTWKGFLVINQFPVLLGNIFGGVVLAGVAFWFIYLRPNLNFSFTIKEDFKR</sequence>
<dbReference type="Proteomes" id="UP000030652">
    <property type="component" value="Unassembled WGS sequence"/>
</dbReference>
<dbReference type="AlphaFoldDB" id="A0A0B0EF86"/>
<protein>
    <submittedName>
        <fullName evidence="7">Nitrite transporter</fullName>
    </submittedName>
</protein>
<dbReference type="InterPro" id="IPR023271">
    <property type="entry name" value="Aquaporin-like"/>
</dbReference>
<dbReference type="InterPro" id="IPR024002">
    <property type="entry name" value="For/NO2_transpt_CS"/>
</dbReference>
<evidence type="ECO:0000256" key="4">
    <source>
        <dbReference type="ARBA" id="ARBA00023136"/>
    </source>
</evidence>
<feature type="transmembrane region" description="Helical" evidence="6">
    <location>
        <begin position="111"/>
        <end position="132"/>
    </location>
</feature>
<evidence type="ECO:0000256" key="1">
    <source>
        <dbReference type="ARBA" id="ARBA00004141"/>
    </source>
</evidence>
<dbReference type="GO" id="GO:0005886">
    <property type="term" value="C:plasma membrane"/>
    <property type="evidence" value="ECO:0007669"/>
    <property type="project" value="TreeGrafter"/>
</dbReference>
<feature type="transmembrane region" description="Helical" evidence="6">
    <location>
        <begin position="239"/>
        <end position="258"/>
    </location>
</feature>
<evidence type="ECO:0000313" key="8">
    <source>
        <dbReference type="Proteomes" id="UP000030652"/>
    </source>
</evidence>
<name>A0A0B0EF86_9BACT</name>
<evidence type="ECO:0000313" key="7">
    <source>
        <dbReference type="EMBL" id="KHE90741.1"/>
    </source>
</evidence>